<dbReference type="Pfam" id="PF06550">
    <property type="entry name" value="SPP"/>
    <property type="match status" value="1"/>
</dbReference>
<feature type="transmembrane region" description="Helical" evidence="5">
    <location>
        <begin position="88"/>
        <end position="104"/>
    </location>
</feature>
<dbReference type="GO" id="GO:0012505">
    <property type="term" value="C:endomembrane system"/>
    <property type="evidence" value="ECO:0007669"/>
    <property type="project" value="UniProtKB-SubCell"/>
</dbReference>
<reference evidence="6" key="1">
    <citation type="journal article" date="2020" name="mSystems">
        <title>Genome- and Community-Level Interaction Insights into Carbon Utilization and Element Cycling Functions of Hydrothermarchaeota in Hydrothermal Sediment.</title>
        <authorList>
            <person name="Zhou Z."/>
            <person name="Liu Y."/>
            <person name="Xu W."/>
            <person name="Pan J."/>
            <person name="Luo Z.H."/>
            <person name="Li M."/>
        </authorList>
    </citation>
    <scope>NUCLEOTIDE SEQUENCE [LARGE SCALE GENOMIC DNA]</scope>
    <source>
        <strain evidence="6">SpSt-62</strain>
    </source>
</reference>
<dbReference type="AlphaFoldDB" id="A0A7C4S5C9"/>
<organism evidence="6">
    <name type="scientific">Geoglobus ahangari</name>
    <dbReference type="NCBI Taxonomy" id="113653"/>
    <lineage>
        <taxon>Archaea</taxon>
        <taxon>Methanobacteriati</taxon>
        <taxon>Methanobacteriota</taxon>
        <taxon>Archaeoglobi</taxon>
        <taxon>Archaeoglobales</taxon>
        <taxon>Archaeoglobaceae</taxon>
        <taxon>Geoglobus</taxon>
    </lineage>
</organism>
<keyword evidence="3 5" id="KW-1133">Transmembrane helix</keyword>
<name>A0A7C4S5C9_9EURY</name>
<dbReference type="GO" id="GO:0016020">
    <property type="term" value="C:membrane"/>
    <property type="evidence" value="ECO:0007669"/>
    <property type="project" value="InterPro"/>
</dbReference>
<evidence type="ECO:0000256" key="2">
    <source>
        <dbReference type="ARBA" id="ARBA00022692"/>
    </source>
</evidence>
<evidence type="ECO:0000256" key="4">
    <source>
        <dbReference type="ARBA" id="ARBA00023136"/>
    </source>
</evidence>
<keyword evidence="4 5" id="KW-0472">Membrane</keyword>
<evidence type="ECO:0000256" key="3">
    <source>
        <dbReference type="ARBA" id="ARBA00022989"/>
    </source>
</evidence>
<feature type="transmembrane region" description="Helical" evidence="5">
    <location>
        <begin position="109"/>
        <end position="127"/>
    </location>
</feature>
<dbReference type="NCBIfam" id="NF041679">
    <property type="entry name" value="IMP_arch_presen"/>
    <property type="match status" value="1"/>
</dbReference>
<gene>
    <name evidence="6" type="ORF">ENT89_03535</name>
</gene>
<dbReference type="GO" id="GO:0042500">
    <property type="term" value="F:aspartic endopeptidase activity, intramembrane cleaving"/>
    <property type="evidence" value="ECO:0007669"/>
    <property type="project" value="InterPro"/>
</dbReference>
<sequence>MKERYILSIFYLLTGALALLIAPDYAKAGIRAFENPSEISNSFYYLLMILFFTFLVILLAKFRKDLLKMVFYFLIFLTYIYAFMPFLGILSMFPSVILLSLLILKRHWIVLNISGLLIASAITAIFGISFEPYPAIILLVILAIYDYIAVYKTKHMIRLAESVSDINVPVLFIIPRKDRKAIMGVGDAVIPNILAVSSYVFNHCLIQSVLVIIFGYIGLITLMIFVERKGGAHAGLPFLNTGAITGYLSGFLFCH</sequence>
<evidence type="ECO:0000256" key="5">
    <source>
        <dbReference type="SAM" id="Phobius"/>
    </source>
</evidence>
<evidence type="ECO:0008006" key="7">
    <source>
        <dbReference type="Google" id="ProtNLM"/>
    </source>
</evidence>
<feature type="transmembrane region" description="Helical" evidence="5">
    <location>
        <begin position="206"/>
        <end position="226"/>
    </location>
</feature>
<feature type="transmembrane region" description="Helical" evidence="5">
    <location>
        <begin position="133"/>
        <end position="151"/>
    </location>
</feature>
<comment type="caution">
    <text evidence="6">The sequence shown here is derived from an EMBL/GenBank/DDBJ whole genome shotgun (WGS) entry which is preliminary data.</text>
</comment>
<evidence type="ECO:0000313" key="6">
    <source>
        <dbReference type="EMBL" id="HGU59249.1"/>
    </source>
</evidence>
<dbReference type="InterPro" id="IPR010545">
    <property type="entry name" value="SPP"/>
</dbReference>
<evidence type="ECO:0000256" key="1">
    <source>
        <dbReference type="ARBA" id="ARBA00004127"/>
    </source>
</evidence>
<keyword evidence="2 5" id="KW-0812">Transmembrane</keyword>
<dbReference type="SMART" id="SM00730">
    <property type="entry name" value="PSN"/>
    <property type="match status" value="1"/>
</dbReference>
<comment type="subcellular location">
    <subcellularLocation>
        <location evidence="1">Endomembrane system</location>
        <topology evidence="1">Multi-pass membrane protein</topology>
    </subcellularLocation>
</comment>
<dbReference type="InterPro" id="IPR006639">
    <property type="entry name" value="Preselin/SPP"/>
</dbReference>
<dbReference type="EMBL" id="DTAK01000019">
    <property type="protein sequence ID" value="HGU59249.1"/>
    <property type="molecule type" value="Genomic_DNA"/>
</dbReference>
<protein>
    <recommendedName>
        <fullName evidence="7">Presenilin</fullName>
    </recommendedName>
</protein>
<proteinExistence type="predicted"/>
<accession>A0A7C4S5C9</accession>
<feature type="transmembrane region" description="Helical" evidence="5">
    <location>
        <begin position="42"/>
        <end position="59"/>
    </location>
</feature>